<evidence type="ECO:0000313" key="4">
    <source>
        <dbReference type="EMBL" id="GBL74470.1"/>
    </source>
</evidence>
<accession>A0A4Y2A467</accession>
<dbReference type="InterPro" id="IPR021109">
    <property type="entry name" value="Peptidase_aspartic_dom_sf"/>
</dbReference>
<proteinExistence type="predicted"/>
<evidence type="ECO:0000313" key="5">
    <source>
        <dbReference type="Proteomes" id="UP000499080"/>
    </source>
</evidence>
<dbReference type="Pfam" id="PF23055">
    <property type="entry name" value="DUF7041"/>
    <property type="match status" value="1"/>
</dbReference>
<dbReference type="EMBL" id="BGPR01000005">
    <property type="protein sequence ID" value="GBL74470.1"/>
    <property type="molecule type" value="Genomic_DNA"/>
</dbReference>
<keyword evidence="2" id="KW-0732">Signal</keyword>
<dbReference type="PANTHER" id="PTHR33327:SF3">
    <property type="entry name" value="RNA-DIRECTED DNA POLYMERASE"/>
    <property type="match status" value="1"/>
</dbReference>
<keyword evidence="5" id="KW-1185">Reference proteome</keyword>
<dbReference type="FunFam" id="2.40.70.10:FF:000130">
    <property type="entry name" value="Retrovirus-related Pol polyprotein from transposon opus-like Protein"/>
    <property type="match status" value="1"/>
</dbReference>
<comment type="caution">
    <text evidence="4">The sequence shown here is derived from an EMBL/GenBank/DDBJ whole genome shotgun (WGS) entry which is preliminary data.</text>
</comment>
<evidence type="ECO:0000259" key="3">
    <source>
        <dbReference type="Pfam" id="PF23055"/>
    </source>
</evidence>
<sequence>MLDGMVLYFVVLCVLLLPVMMSEHGNEGDESAAQQISRVAVKFPPFWDKEADLWFINIEAQFILNGITQDSTKYYAVVSALNSEVLTYVSDIVKNPPTTDLYQTLKTRLIAEFADSEQKRVKDLLLHAVLGDEKPSHLLRKMRQLANDKVSEEFLKTLWIQRLPKETQAILSVSDSSLDKLAQMADKIIDLSSAQVEETQRHLDRGTEQPSVLDLQAQVTALTEQLCTVGKLEGKSHMAQCDFRFNKSSRLFIHDPTSRQHYLVDSGSDVCILPYTARMSFVAPSSLTLYSANNSPIKTYGSKTVTLRLNLRRAFKWPFVIANVTKPIIGTDFLKHYGLLIDLKISCLRDQLTKFSSKGIVIDNGDKNITFIAGSAKFHDILNVYKDIMCPYPSSIKPKHNTVHQIITNGQPVFSRPRRLNPKQLAIAKQEFQTMMEQGICRPSKSNCSNSFHMVPKPNGEFRPTGDYRALNKQTQMDR</sequence>
<evidence type="ECO:0000256" key="1">
    <source>
        <dbReference type="SAM" id="MobiDB-lite"/>
    </source>
</evidence>
<dbReference type="Proteomes" id="UP000499080">
    <property type="component" value="Unassembled WGS sequence"/>
</dbReference>
<dbReference type="SUPFAM" id="SSF56672">
    <property type="entry name" value="DNA/RNA polymerases"/>
    <property type="match status" value="1"/>
</dbReference>
<evidence type="ECO:0000256" key="2">
    <source>
        <dbReference type="SAM" id="SignalP"/>
    </source>
</evidence>
<dbReference type="OrthoDB" id="6430943at2759"/>
<feature type="region of interest" description="Disordered" evidence="1">
    <location>
        <begin position="456"/>
        <end position="479"/>
    </location>
</feature>
<dbReference type="PANTHER" id="PTHR33327">
    <property type="entry name" value="ENDONUCLEASE"/>
    <property type="match status" value="1"/>
</dbReference>
<feature type="chain" id="PRO_5021440087" description="DUF7041 domain-containing protein" evidence="2">
    <location>
        <begin position="22"/>
        <end position="479"/>
    </location>
</feature>
<feature type="signal peptide" evidence="2">
    <location>
        <begin position="1"/>
        <end position="21"/>
    </location>
</feature>
<dbReference type="AlphaFoldDB" id="A0A4Y2A467"/>
<name>A0A4Y2A467_ARAVE</name>
<gene>
    <name evidence="4" type="ORF">AVEN_235413_1</name>
</gene>
<dbReference type="SUPFAM" id="SSF50630">
    <property type="entry name" value="Acid proteases"/>
    <property type="match status" value="1"/>
</dbReference>
<dbReference type="InterPro" id="IPR055469">
    <property type="entry name" value="DUF7041"/>
</dbReference>
<dbReference type="Gene3D" id="3.10.10.10">
    <property type="entry name" value="HIV Type 1 Reverse Transcriptase, subunit A, domain 1"/>
    <property type="match status" value="1"/>
</dbReference>
<reference evidence="4 5" key="1">
    <citation type="journal article" date="2019" name="Sci. Rep.">
        <title>Orb-weaving spider Araneus ventricosus genome elucidates the spidroin gene catalogue.</title>
        <authorList>
            <person name="Kono N."/>
            <person name="Nakamura H."/>
            <person name="Ohtoshi R."/>
            <person name="Moran D.A.P."/>
            <person name="Shinohara A."/>
            <person name="Yoshida Y."/>
            <person name="Fujiwara M."/>
            <person name="Mori M."/>
            <person name="Tomita M."/>
            <person name="Arakawa K."/>
        </authorList>
    </citation>
    <scope>NUCLEOTIDE SEQUENCE [LARGE SCALE GENOMIC DNA]</scope>
</reference>
<feature type="domain" description="DUF7041" evidence="3">
    <location>
        <begin position="44"/>
        <end position="125"/>
    </location>
</feature>
<dbReference type="GO" id="GO:0071897">
    <property type="term" value="P:DNA biosynthetic process"/>
    <property type="evidence" value="ECO:0007669"/>
    <property type="project" value="UniProtKB-ARBA"/>
</dbReference>
<organism evidence="4 5">
    <name type="scientific">Araneus ventricosus</name>
    <name type="common">Orbweaver spider</name>
    <name type="synonym">Epeira ventricosa</name>
    <dbReference type="NCBI Taxonomy" id="182803"/>
    <lineage>
        <taxon>Eukaryota</taxon>
        <taxon>Metazoa</taxon>
        <taxon>Ecdysozoa</taxon>
        <taxon>Arthropoda</taxon>
        <taxon>Chelicerata</taxon>
        <taxon>Arachnida</taxon>
        <taxon>Araneae</taxon>
        <taxon>Araneomorphae</taxon>
        <taxon>Entelegynae</taxon>
        <taxon>Araneoidea</taxon>
        <taxon>Araneidae</taxon>
        <taxon>Araneus</taxon>
    </lineage>
</organism>
<protein>
    <recommendedName>
        <fullName evidence="3">DUF7041 domain-containing protein</fullName>
    </recommendedName>
</protein>
<dbReference type="InterPro" id="IPR043502">
    <property type="entry name" value="DNA/RNA_pol_sf"/>
</dbReference>